<dbReference type="Pfam" id="PF03446">
    <property type="entry name" value="NAD_binding_2"/>
    <property type="match status" value="1"/>
</dbReference>
<dbReference type="RefSeq" id="WP_066332869.1">
    <property type="nucleotide sequence ID" value="NZ_LWSG01000016.1"/>
</dbReference>
<dbReference type="InterPro" id="IPR015815">
    <property type="entry name" value="HIBADH-related"/>
</dbReference>
<organism evidence="7 8">
    <name type="scientific">Metabacillus litoralis</name>
    <dbReference type="NCBI Taxonomy" id="152268"/>
    <lineage>
        <taxon>Bacteria</taxon>
        <taxon>Bacillati</taxon>
        <taxon>Bacillota</taxon>
        <taxon>Bacilli</taxon>
        <taxon>Bacillales</taxon>
        <taxon>Bacillaceae</taxon>
        <taxon>Metabacillus</taxon>
    </lineage>
</organism>
<accession>A0A179T0C7</accession>
<evidence type="ECO:0000259" key="5">
    <source>
        <dbReference type="Pfam" id="PF03446"/>
    </source>
</evidence>
<sequence>MKKIGFIGLGTMGLPMAGHLLNNDYEVIAYNRTRNKADSLEKQGAIIASSPEEVAKKSEIVFTMLTADQAVEEVILGEKGIIKGAHADLIVVDSSTISPNTSKKVAENLLNEGIEMLDAPVTGSEPQAIEGILTFMVGGKKEIYEKCEPLFYVMGKQAYYMGENGLGSYTKLANNTMGAINLLSFSEAITMAAKSGVDPELFIKVVSGGGARSGMMDNKGPKVLNRDFSPHFMTDLIYKDLGLAADVAKELELPTPVLSLVKEMFQMARAKGYGGEDMSAVIKLYEELAGIEVKKN</sequence>
<keyword evidence="3" id="KW-0520">NAD</keyword>
<dbReference type="InterPro" id="IPR006115">
    <property type="entry name" value="6PGDH_NADP-bd"/>
</dbReference>
<proteinExistence type="inferred from homology"/>
<dbReference type="PIRSF" id="PIRSF000103">
    <property type="entry name" value="HIBADH"/>
    <property type="match status" value="1"/>
</dbReference>
<dbReference type="InterPro" id="IPR036291">
    <property type="entry name" value="NAD(P)-bd_dom_sf"/>
</dbReference>
<evidence type="ECO:0000259" key="6">
    <source>
        <dbReference type="Pfam" id="PF14833"/>
    </source>
</evidence>
<protein>
    <recommendedName>
        <fullName evidence="9">NAD(P)-dependent oxidoreductase</fullName>
    </recommendedName>
</protein>
<reference evidence="8" key="1">
    <citation type="submission" date="2016-04" db="EMBL/GenBank/DDBJ databases">
        <authorList>
            <person name="Lyu Z."/>
            <person name="Lyu W."/>
        </authorList>
    </citation>
    <scope>NUCLEOTIDE SEQUENCE [LARGE SCALE GENOMIC DNA]</scope>
    <source>
        <strain evidence="8">C44</strain>
    </source>
</reference>
<dbReference type="InterPro" id="IPR013328">
    <property type="entry name" value="6PGD_dom2"/>
</dbReference>
<feature type="domain" description="6-phosphogluconate dehydrogenase NADP-binding" evidence="5">
    <location>
        <begin position="3"/>
        <end position="162"/>
    </location>
</feature>
<dbReference type="SUPFAM" id="SSF51735">
    <property type="entry name" value="NAD(P)-binding Rossmann-fold domains"/>
    <property type="match status" value="1"/>
</dbReference>
<evidence type="ECO:0008006" key="9">
    <source>
        <dbReference type="Google" id="ProtNLM"/>
    </source>
</evidence>
<dbReference type="PROSITE" id="PS00895">
    <property type="entry name" value="3_HYDROXYISOBUT_DH"/>
    <property type="match status" value="1"/>
</dbReference>
<keyword evidence="8" id="KW-1185">Reference proteome</keyword>
<feature type="active site" evidence="4">
    <location>
        <position position="171"/>
    </location>
</feature>
<dbReference type="GO" id="GO:0050661">
    <property type="term" value="F:NADP binding"/>
    <property type="evidence" value="ECO:0007669"/>
    <property type="project" value="InterPro"/>
</dbReference>
<comment type="caution">
    <text evidence="7">The sequence shown here is derived from an EMBL/GenBank/DDBJ whole genome shotgun (WGS) entry which is preliminary data.</text>
</comment>
<gene>
    <name evidence="7" type="ORF">A6K24_22835</name>
</gene>
<dbReference type="Gene3D" id="1.10.1040.10">
    <property type="entry name" value="N-(1-d-carboxylethyl)-l-norvaline Dehydrogenase, domain 2"/>
    <property type="match status" value="1"/>
</dbReference>
<evidence type="ECO:0000256" key="2">
    <source>
        <dbReference type="ARBA" id="ARBA00023002"/>
    </source>
</evidence>
<dbReference type="Pfam" id="PF14833">
    <property type="entry name" value="NAD_binding_11"/>
    <property type="match status" value="1"/>
</dbReference>
<evidence type="ECO:0000256" key="1">
    <source>
        <dbReference type="ARBA" id="ARBA00009080"/>
    </source>
</evidence>
<dbReference type="Proteomes" id="UP000078534">
    <property type="component" value="Unassembled WGS sequence"/>
</dbReference>
<keyword evidence="2" id="KW-0560">Oxidoreductase</keyword>
<feature type="domain" description="3-hydroxyisobutyrate dehydrogenase-like NAD-binding" evidence="6">
    <location>
        <begin position="165"/>
        <end position="285"/>
    </location>
</feature>
<dbReference type="GO" id="GO:0016491">
    <property type="term" value="F:oxidoreductase activity"/>
    <property type="evidence" value="ECO:0007669"/>
    <property type="project" value="UniProtKB-KW"/>
</dbReference>
<dbReference type="InterPro" id="IPR029154">
    <property type="entry name" value="HIBADH-like_NADP-bd"/>
</dbReference>
<evidence type="ECO:0000256" key="4">
    <source>
        <dbReference type="PIRSR" id="PIRSR000103-1"/>
    </source>
</evidence>
<evidence type="ECO:0000256" key="3">
    <source>
        <dbReference type="ARBA" id="ARBA00023027"/>
    </source>
</evidence>
<dbReference type="PANTHER" id="PTHR43060">
    <property type="entry name" value="3-HYDROXYISOBUTYRATE DEHYDROGENASE-LIKE 1, MITOCHONDRIAL-RELATED"/>
    <property type="match status" value="1"/>
</dbReference>
<dbReference type="OrthoDB" id="9786703at2"/>
<dbReference type="InterPro" id="IPR008927">
    <property type="entry name" value="6-PGluconate_DH-like_C_sf"/>
</dbReference>
<dbReference type="InterPro" id="IPR002204">
    <property type="entry name" value="3-OH-isobutyrate_DH-rel_CS"/>
</dbReference>
<dbReference type="SUPFAM" id="SSF48179">
    <property type="entry name" value="6-phosphogluconate dehydrogenase C-terminal domain-like"/>
    <property type="match status" value="1"/>
</dbReference>
<dbReference type="PANTHER" id="PTHR43060:SF15">
    <property type="entry name" value="3-HYDROXYISOBUTYRATE DEHYDROGENASE-LIKE 1, MITOCHONDRIAL-RELATED"/>
    <property type="match status" value="1"/>
</dbReference>
<dbReference type="STRING" id="152268.A6K24_22835"/>
<dbReference type="AlphaFoldDB" id="A0A179T0C7"/>
<dbReference type="GO" id="GO:0016054">
    <property type="term" value="P:organic acid catabolic process"/>
    <property type="evidence" value="ECO:0007669"/>
    <property type="project" value="UniProtKB-ARBA"/>
</dbReference>
<dbReference type="GO" id="GO:0051287">
    <property type="term" value="F:NAD binding"/>
    <property type="evidence" value="ECO:0007669"/>
    <property type="project" value="InterPro"/>
</dbReference>
<evidence type="ECO:0000313" key="8">
    <source>
        <dbReference type="Proteomes" id="UP000078534"/>
    </source>
</evidence>
<evidence type="ECO:0000313" key="7">
    <source>
        <dbReference type="EMBL" id="OAS85983.1"/>
    </source>
</evidence>
<dbReference type="Gene3D" id="3.40.50.720">
    <property type="entry name" value="NAD(P)-binding Rossmann-like Domain"/>
    <property type="match status" value="1"/>
</dbReference>
<dbReference type="EMBL" id="LWSG01000016">
    <property type="protein sequence ID" value="OAS85983.1"/>
    <property type="molecule type" value="Genomic_DNA"/>
</dbReference>
<comment type="similarity">
    <text evidence="1">Belongs to the HIBADH-related family.</text>
</comment>
<name>A0A179T0C7_9BACI</name>